<dbReference type="AlphaFoldDB" id="A0A9Q0C1U1"/>
<evidence type="ECO:0000313" key="2">
    <source>
        <dbReference type="EMBL" id="KAJ1685697.1"/>
    </source>
</evidence>
<dbReference type="Pfam" id="PF03478">
    <property type="entry name" value="Beta-prop_KIB1-4"/>
    <property type="match status" value="1"/>
</dbReference>
<keyword evidence="3" id="KW-1185">Reference proteome</keyword>
<comment type="caution">
    <text evidence="2">The sequence shown here is derived from an EMBL/GenBank/DDBJ whole genome shotgun (WGS) entry which is preliminary data.</text>
</comment>
<protein>
    <recommendedName>
        <fullName evidence="1">KIB1-4 beta-propeller domain-containing protein</fullName>
    </recommendedName>
</protein>
<proteinExistence type="predicted"/>
<sequence>MTRITRRRLTHNPPITEQGLRWANDLPSEILSIIASQSGSAARYVTLRLVCKGWGDALSMAPFPPLPSPQVPFLLVPPRGVNPTAPCPLGYAYPLPFPVPSRTAFFPLPRLQGTLGCICVGSSHGWLISLGRDSSLSLINPVTADSISLPRLSTMDNPVLSFDKDSSPQYHLRQNGKSFSQFSIVHRSVLSSDPVQDPGFTVLLFLSGLTNCCFTWRNGSTRWNQYLHEPFLVEDVVFVKGVFAAIDRSINLVIFDFRNLETALMIIYQDALFKVLPKEAFLVEAAAGDLWLVLKWVNSGDSRMHRGAIQVFQIHMRGDVDGSREAEAIEIQSLTNYVLFVGHGSSVCVTVDQFPWLAPDTVYFTHFYTKVGKSPNIAHHGGVYKFNVSSKAAHKAFTVGQPRNLLLSYASTSVNKLKKVDNASI</sequence>
<dbReference type="EMBL" id="JAMQYH010000005">
    <property type="protein sequence ID" value="KAJ1685697.1"/>
    <property type="molecule type" value="Genomic_DNA"/>
</dbReference>
<evidence type="ECO:0000259" key="1">
    <source>
        <dbReference type="Pfam" id="PF03478"/>
    </source>
</evidence>
<dbReference type="InterPro" id="IPR005174">
    <property type="entry name" value="KIB1-4_b-propeller"/>
</dbReference>
<dbReference type="PANTHER" id="PTHR44259:SF114">
    <property type="entry name" value="OS06G0707300 PROTEIN"/>
    <property type="match status" value="1"/>
</dbReference>
<feature type="domain" description="KIB1-4 beta-propeller" evidence="1">
    <location>
        <begin position="103"/>
        <end position="384"/>
    </location>
</feature>
<reference evidence="2" key="1">
    <citation type="journal article" date="2022" name="Cell">
        <title>Repeat-based holocentromeres influence genome architecture and karyotype evolution.</title>
        <authorList>
            <person name="Hofstatter P.G."/>
            <person name="Thangavel G."/>
            <person name="Lux T."/>
            <person name="Neumann P."/>
            <person name="Vondrak T."/>
            <person name="Novak P."/>
            <person name="Zhang M."/>
            <person name="Costa L."/>
            <person name="Castellani M."/>
            <person name="Scott A."/>
            <person name="Toegelov H."/>
            <person name="Fuchs J."/>
            <person name="Mata-Sucre Y."/>
            <person name="Dias Y."/>
            <person name="Vanzela A.L.L."/>
            <person name="Huettel B."/>
            <person name="Almeida C.C.S."/>
            <person name="Simkova H."/>
            <person name="Souza G."/>
            <person name="Pedrosa-Harand A."/>
            <person name="Macas J."/>
            <person name="Mayer K.F.X."/>
            <person name="Houben A."/>
            <person name="Marques A."/>
        </authorList>
    </citation>
    <scope>NUCLEOTIDE SEQUENCE</scope>
    <source>
        <strain evidence="2">RhyBre1mFocal</strain>
    </source>
</reference>
<gene>
    <name evidence="2" type="ORF">LUZ63_017087</name>
</gene>
<evidence type="ECO:0000313" key="3">
    <source>
        <dbReference type="Proteomes" id="UP001151287"/>
    </source>
</evidence>
<name>A0A9Q0C1U1_9POAL</name>
<dbReference type="Proteomes" id="UP001151287">
    <property type="component" value="Unassembled WGS sequence"/>
</dbReference>
<accession>A0A9Q0C1U1</accession>
<dbReference type="InterPro" id="IPR050942">
    <property type="entry name" value="F-box_BR-signaling"/>
</dbReference>
<organism evidence="2 3">
    <name type="scientific">Rhynchospora breviuscula</name>
    <dbReference type="NCBI Taxonomy" id="2022672"/>
    <lineage>
        <taxon>Eukaryota</taxon>
        <taxon>Viridiplantae</taxon>
        <taxon>Streptophyta</taxon>
        <taxon>Embryophyta</taxon>
        <taxon>Tracheophyta</taxon>
        <taxon>Spermatophyta</taxon>
        <taxon>Magnoliopsida</taxon>
        <taxon>Liliopsida</taxon>
        <taxon>Poales</taxon>
        <taxon>Cyperaceae</taxon>
        <taxon>Cyperoideae</taxon>
        <taxon>Rhynchosporeae</taxon>
        <taxon>Rhynchospora</taxon>
    </lineage>
</organism>
<dbReference type="PANTHER" id="PTHR44259">
    <property type="entry name" value="OS07G0183000 PROTEIN-RELATED"/>
    <property type="match status" value="1"/>
</dbReference>
<dbReference type="OrthoDB" id="591189at2759"/>